<gene>
    <name evidence="9" type="ORF">OCTVUL_1B026724</name>
</gene>
<dbReference type="Proteomes" id="UP001162480">
    <property type="component" value="Chromosome 6"/>
</dbReference>
<evidence type="ECO:0000313" key="10">
    <source>
        <dbReference type="Proteomes" id="UP001162480"/>
    </source>
</evidence>
<keyword evidence="3" id="KW-0862">Zinc</keyword>
<dbReference type="PANTHER" id="PTHR31437">
    <property type="entry name" value="SREK1IP1 FAMILY MEMBER"/>
    <property type="match status" value="1"/>
</dbReference>
<proteinExistence type="predicted"/>
<evidence type="ECO:0000256" key="6">
    <source>
        <dbReference type="PROSITE-ProRule" id="PRU00047"/>
    </source>
</evidence>
<dbReference type="Pfam" id="PF13917">
    <property type="entry name" value="zf-CCHC_3"/>
    <property type="match status" value="1"/>
</dbReference>
<organism evidence="9 10">
    <name type="scientific">Octopus vulgaris</name>
    <name type="common">Common octopus</name>
    <dbReference type="NCBI Taxonomy" id="6645"/>
    <lineage>
        <taxon>Eukaryota</taxon>
        <taxon>Metazoa</taxon>
        <taxon>Spiralia</taxon>
        <taxon>Lophotrochozoa</taxon>
        <taxon>Mollusca</taxon>
        <taxon>Cephalopoda</taxon>
        <taxon>Coleoidea</taxon>
        <taxon>Octopodiformes</taxon>
        <taxon>Octopoda</taxon>
        <taxon>Incirrata</taxon>
        <taxon>Octopodidae</taxon>
        <taxon>Octopus</taxon>
    </lineage>
</organism>
<name>A0AA36AZB1_OCTVU</name>
<evidence type="ECO:0000313" key="9">
    <source>
        <dbReference type="EMBL" id="CAI9725065.1"/>
    </source>
</evidence>
<protein>
    <recommendedName>
        <fullName evidence="5">Protein SREK1IP1</fullName>
    </recommendedName>
</protein>
<dbReference type="PANTHER" id="PTHR31437:SF1">
    <property type="entry name" value="PROTEIN SREK1IP1"/>
    <property type="match status" value="1"/>
</dbReference>
<dbReference type="EMBL" id="OX597819">
    <property type="protein sequence ID" value="CAI9725065.1"/>
    <property type="molecule type" value="Genomic_DNA"/>
</dbReference>
<evidence type="ECO:0000256" key="4">
    <source>
        <dbReference type="ARBA" id="ARBA00037746"/>
    </source>
</evidence>
<feature type="compositionally biased region" description="Acidic residues" evidence="7">
    <location>
        <begin position="244"/>
        <end position="256"/>
    </location>
</feature>
<dbReference type="AlphaFoldDB" id="A0AA36AZB1"/>
<dbReference type="PROSITE" id="PS50158">
    <property type="entry name" value="ZF_CCHC"/>
    <property type="match status" value="1"/>
</dbReference>
<feature type="compositionally biased region" description="Basic residues" evidence="7">
    <location>
        <begin position="136"/>
        <end position="175"/>
    </location>
</feature>
<feature type="compositionally biased region" description="Basic and acidic residues" evidence="7">
    <location>
        <begin position="269"/>
        <end position="281"/>
    </location>
</feature>
<feature type="compositionally biased region" description="Basic and acidic residues" evidence="7">
    <location>
        <begin position="201"/>
        <end position="225"/>
    </location>
</feature>
<evidence type="ECO:0000256" key="2">
    <source>
        <dbReference type="ARBA" id="ARBA00022771"/>
    </source>
</evidence>
<reference evidence="9" key="1">
    <citation type="submission" date="2023-08" db="EMBL/GenBank/DDBJ databases">
        <authorList>
            <person name="Alioto T."/>
            <person name="Alioto T."/>
            <person name="Gomez Garrido J."/>
        </authorList>
    </citation>
    <scope>NUCLEOTIDE SEQUENCE</scope>
</reference>
<evidence type="ECO:0000256" key="7">
    <source>
        <dbReference type="SAM" id="MobiDB-lite"/>
    </source>
</evidence>
<evidence type="ECO:0000256" key="5">
    <source>
        <dbReference type="ARBA" id="ARBA00039180"/>
    </source>
</evidence>
<feature type="compositionally biased region" description="Polar residues" evidence="7">
    <location>
        <begin position="234"/>
        <end position="243"/>
    </location>
</feature>
<dbReference type="GO" id="GO:0003676">
    <property type="term" value="F:nucleic acid binding"/>
    <property type="evidence" value="ECO:0007669"/>
    <property type="project" value="InterPro"/>
</dbReference>
<accession>A0AA36AZB1</accession>
<feature type="region of interest" description="Disordered" evidence="7">
    <location>
        <begin position="128"/>
        <end position="321"/>
    </location>
</feature>
<evidence type="ECO:0000256" key="1">
    <source>
        <dbReference type="ARBA" id="ARBA00022723"/>
    </source>
</evidence>
<feature type="compositionally biased region" description="Basic and acidic residues" evidence="7">
    <location>
        <begin position="299"/>
        <end position="321"/>
    </location>
</feature>
<keyword evidence="1" id="KW-0479">Metal-binding</keyword>
<dbReference type="GO" id="GO:0008270">
    <property type="term" value="F:zinc ion binding"/>
    <property type="evidence" value="ECO:0007669"/>
    <property type="project" value="UniProtKB-KW"/>
</dbReference>
<comment type="function">
    <text evidence="4">Possible splicing regulator involved in the control of cellular survival.</text>
</comment>
<feature type="compositionally biased region" description="Basic residues" evidence="7">
    <location>
        <begin position="190"/>
        <end position="200"/>
    </location>
</feature>
<dbReference type="InterPro" id="IPR001878">
    <property type="entry name" value="Znf_CCHC"/>
</dbReference>
<evidence type="ECO:0000259" key="8">
    <source>
        <dbReference type="PROSITE" id="PS50158"/>
    </source>
</evidence>
<sequence length="321" mass="37342">MKLLWSPPNYANQRCNVDHYFKRDLSRPNTVSGYKRLARFVYVSLLSSIIIPQMQSDIQGLISKLTNQVNEGNRAACKKCGYAGHLTFQCRNFIKADPRKDVLLDVSSTSSESSDDIQEFVSPLVQLRQLEQEKKSSKKNSKKKHMKNKKSKKSKKKKKKLLSPSLKKSHQKRKADHLSDSECSSSRDMPKHKRKKKKHRKDQEKCDKRMDGSKKMAKSMEERQHSPSRKYSYGKSSNSMSDTTDVDISSESESEQEGTWYKQRNIEMGAEKIHRSQERDSSPLVLNQKSSQRQKHVKRTENYKNKPHQERQSTLSEKHHQ</sequence>
<keyword evidence="2 6" id="KW-0863">Zinc-finger</keyword>
<feature type="domain" description="CCHC-type" evidence="8">
    <location>
        <begin position="77"/>
        <end position="92"/>
    </location>
</feature>
<keyword evidence="10" id="KW-1185">Reference proteome</keyword>
<evidence type="ECO:0000256" key="3">
    <source>
        <dbReference type="ARBA" id="ARBA00022833"/>
    </source>
</evidence>